<dbReference type="GO" id="GO:0009279">
    <property type="term" value="C:cell outer membrane"/>
    <property type="evidence" value="ECO:0007669"/>
    <property type="project" value="UniProtKB-SubCell"/>
</dbReference>
<name>A0A2W5FU84_9BACT</name>
<comment type="similarity">
    <text evidence="2">Belongs to the MipA/OmpV family.</text>
</comment>
<keyword evidence="5" id="KW-0998">Cell outer membrane</keyword>
<keyword evidence="4" id="KW-0472">Membrane</keyword>
<evidence type="ECO:0000256" key="1">
    <source>
        <dbReference type="ARBA" id="ARBA00004442"/>
    </source>
</evidence>
<feature type="signal peptide" evidence="6">
    <location>
        <begin position="1"/>
        <end position="26"/>
    </location>
</feature>
<protein>
    <recommendedName>
        <fullName evidence="9">MipA/OmpV family protein</fullName>
    </recommendedName>
</protein>
<dbReference type="PANTHER" id="PTHR38776">
    <property type="entry name" value="MLTA-INTERACTING PROTEIN-RELATED"/>
    <property type="match status" value="1"/>
</dbReference>
<comment type="caution">
    <text evidence="7">The sequence shown here is derived from an EMBL/GenBank/DDBJ whole genome shotgun (WGS) entry which is preliminary data.</text>
</comment>
<dbReference type="Proteomes" id="UP000249739">
    <property type="component" value="Unassembled WGS sequence"/>
</dbReference>
<organism evidence="7 8">
    <name type="scientific">Micavibrio aeruginosavorus</name>
    <dbReference type="NCBI Taxonomy" id="349221"/>
    <lineage>
        <taxon>Bacteria</taxon>
        <taxon>Pseudomonadati</taxon>
        <taxon>Bdellovibrionota</taxon>
        <taxon>Bdellovibrionia</taxon>
        <taxon>Bdellovibrionales</taxon>
        <taxon>Pseudobdellovibrionaceae</taxon>
        <taxon>Micavibrio</taxon>
    </lineage>
</organism>
<sequence>MRNTLNITAGLAIGVCSLALADNAHAQQWYNNTQSVPIAETPAKESKNWNYTLGAGVGYTPTYEGSDEYDVLPIPVVNVEYKDGLFFGNVRNGIGSYPLHGENYKVGASIGYAPGRDESEDRKNLKGMGDVDASPTANLLAEYNFGLAQVTGKVSTAVSGDYGTTAELNVGSRYPITQKVILSGSIGTVWADEEHMSNRFGVSTVQSARSGYTQHDVESGIKTVGFSVGTTYLVTDNWNGNLTFTGNQLLGDAADSPIVKDDFVPAIFLTTSYKF</sequence>
<evidence type="ECO:0008006" key="9">
    <source>
        <dbReference type="Google" id="ProtNLM"/>
    </source>
</evidence>
<dbReference type="AlphaFoldDB" id="A0A2W5FU84"/>
<evidence type="ECO:0000313" key="8">
    <source>
        <dbReference type="Proteomes" id="UP000249739"/>
    </source>
</evidence>
<dbReference type="Pfam" id="PF06629">
    <property type="entry name" value="MipA"/>
    <property type="match status" value="1"/>
</dbReference>
<evidence type="ECO:0000256" key="4">
    <source>
        <dbReference type="ARBA" id="ARBA00023136"/>
    </source>
</evidence>
<proteinExistence type="inferred from homology"/>
<dbReference type="EMBL" id="QFOT01000002">
    <property type="protein sequence ID" value="PZP57387.1"/>
    <property type="molecule type" value="Genomic_DNA"/>
</dbReference>
<keyword evidence="3 6" id="KW-0732">Signal</keyword>
<evidence type="ECO:0000313" key="7">
    <source>
        <dbReference type="EMBL" id="PZP57387.1"/>
    </source>
</evidence>
<dbReference type="PANTHER" id="PTHR38776:SF1">
    <property type="entry name" value="MLTA-INTERACTING PROTEIN-RELATED"/>
    <property type="match status" value="1"/>
</dbReference>
<evidence type="ECO:0000256" key="2">
    <source>
        <dbReference type="ARBA" id="ARBA00005722"/>
    </source>
</evidence>
<dbReference type="InterPro" id="IPR010583">
    <property type="entry name" value="MipA"/>
</dbReference>
<evidence type="ECO:0000256" key="6">
    <source>
        <dbReference type="SAM" id="SignalP"/>
    </source>
</evidence>
<gene>
    <name evidence="7" type="ORF">DI586_00410</name>
</gene>
<accession>A0A2W5FU84</accession>
<evidence type="ECO:0000256" key="3">
    <source>
        <dbReference type="ARBA" id="ARBA00022729"/>
    </source>
</evidence>
<comment type="subcellular location">
    <subcellularLocation>
        <location evidence="1">Cell outer membrane</location>
    </subcellularLocation>
</comment>
<reference evidence="7 8" key="1">
    <citation type="submission" date="2017-08" db="EMBL/GenBank/DDBJ databases">
        <title>Infants hospitalized years apart are colonized by the same room-sourced microbial strains.</title>
        <authorList>
            <person name="Brooks B."/>
            <person name="Olm M.R."/>
            <person name="Firek B.A."/>
            <person name="Baker R."/>
            <person name="Thomas B.C."/>
            <person name="Morowitz M.J."/>
            <person name="Banfield J.F."/>
        </authorList>
    </citation>
    <scope>NUCLEOTIDE SEQUENCE [LARGE SCALE GENOMIC DNA]</scope>
    <source>
        <strain evidence="7">S2_006_000_R2_64</strain>
    </source>
</reference>
<feature type="chain" id="PRO_5015889024" description="MipA/OmpV family protein" evidence="6">
    <location>
        <begin position="27"/>
        <end position="275"/>
    </location>
</feature>
<evidence type="ECO:0000256" key="5">
    <source>
        <dbReference type="ARBA" id="ARBA00023237"/>
    </source>
</evidence>